<comment type="similarity">
    <text evidence="2 6">Belongs to the band 7/mec-2 family. HflC subfamily.</text>
</comment>
<dbReference type="GO" id="GO:0016020">
    <property type="term" value="C:membrane"/>
    <property type="evidence" value="ECO:0007669"/>
    <property type="project" value="UniProtKB-SubCell"/>
</dbReference>
<dbReference type="KEGG" id="kmn:HW532_20315"/>
<protein>
    <recommendedName>
        <fullName evidence="6">Protein HflC</fullName>
    </recommendedName>
</protein>
<dbReference type="PANTHER" id="PTHR42911:SF1">
    <property type="entry name" value="MODULATOR OF FTSH PROTEASE HFLC"/>
    <property type="match status" value="1"/>
</dbReference>
<dbReference type="InterPro" id="IPR036013">
    <property type="entry name" value="Band_7/SPFH_dom_sf"/>
</dbReference>
<evidence type="ECO:0000256" key="5">
    <source>
        <dbReference type="ARBA" id="ARBA00023136"/>
    </source>
</evidence>
<sequence length="324" mass="36544">MKAGLRNALLILVAAVVIGTYASTFIVDEREKALVVRFGQIQRDVNDPGLYFKVPFIDQVVYIDKRILFFESNDKRVQVVDGRRYLVDTITMFRIENARRFREAVEANLRLARQRLETRLEAALRATYGKRSFDAALSEEREQMMREIRDDLRPNANEIGIEIVDVRIRRTDLLPEVLQSTYDRMSAERLAEAEEIRAVGTERSLTIRAQADRTAVILVSEARRDGEIIRGQGDAERNGIFAAAYNQAPEFFSFFRSLEAYRKSLRGNDTTLVLRPDSEFFEYFSSDRLMRDGGTASSAGRSGEARSAPVPPASGTAEGAGAAQ</sequence>
<dbReference type="Gene3D" id="3.30.479.30">
    <property type="entry name" value="Band 7 domain"/>
    <property type="match status" value="1"/>
</dbReference>
<feature type="region of interest" description="Disordered" evidence="8">
    <location>
        <begin position="291"/>
        <end position="324"/>
    </location>
</feature>
<feature type="domain" description="Band 7" evidence="9">
    <location>
        <begin position="22"/>
        <end position="185"/>
    </location>
</feature>
<evidence type="ECO:0000256" key="1">
    <source>
        <dbReference type="ARBA" id="ARBA00004167"/>
    </source>
</evidence>
<accession>A0A7S8HDN3</accession>
<keyword evidence="10" id="KW-0645">Protease</keyword>
<evidence type="ECO:0000256" key="7">
    <source>
        <dbReference type="SAM" id="Coils"/>
    </source>
</evidence>
<dbReference type="RefSeq" id="WP_213162205.1">
    <property type="nucleotide sequence ID" value="NZ_CP058214.1"/>
</dbReference>
<reference evidence="10 11" key="1">
    <citation type="submission" date="2020-06" db="EMBL/GenBank/DDBJ databases">
        <title>Genome sequence of 2 isolates from Red Sea Mangroves.</title>
        <authorList>
            <person name="Sefrji F."/>
            <person name="Michoud G."/>
            <person name="Merlino G."/>
            <person name="Daffonchio D."/>
        </authorList>
    </citation>
    <scope>NUCLEOTIDE SEQUENCE [LARGE SCALE GENOMIC DNA]</scope>
    <source>
        <strain evidence="10 11">R1DC25</strain>
    </source>
</reference>
<keyword evidence="4" id="KW-1133">Transmembrane helix</keyword>
<comment type="subcellular location">
    <subcellularLocation>
        <location evidence="1">Membrane</location>
        <topology evidence="1">Single-pass membrane protein</topology>
    </subcellularLocation>
</comment>
<evidence type="ECO:0000256" key="6">
    <source>
        <dbReference type="PIRNR" id="PIRNR005651"/>
    </source>
</evidence>
<keyword evidence="3" id="KW-0812">Transmembrane</keyword>
<organism evidence="10 11">
    <name type="scientific">Kaustia mangrovi</name>
    <dbReference type="NCBI Taxonomy" id="2593653"/>
    <lineage>
        <taxon>Bacteria</taxon>
        <taxon>Pseudomonadati</taxon>
        <taxon>Pseudomonadota</taxon>
        <taxon>Alphaproteobacteria</taxon>
        <taxon>Hyphomicrobiales</taxon>
        <taxon>Parvibaculaceae</taxon>
        <taxon>Kaustia</taxon>
    </lineage>
</organism>
<feature type="compositionally biased region" description="Low complexity" evidence="8">
    <location>
        <begin position="293"/>
        <end position="308"/>
    </location>
</feature>
<evidence type="ECO:0000256" key="4">
    <source>
        <dbReference type="ARBA" id="ARBA00022989"/>
    </source>
</evidence>
<name>A0A7S8HDN3_9HYPH</name>
<feature type="coiled-coil region" evidence="7">
    <location>
        <begin position="95"/>
        <end position="126"/>
    </location>
</feature>
<dbReference type="PIRSF" id="PIRSF005651">
    <property type="entry name" value="HflC"/>
    <property type="match status" value="1"/>
</dbReference>
<keyword evidence="5" id="KW-0472">Membrane</keyword>
<dbReference type="GO" id="GO:0006508">
    <property type="term" value="P:proteolysis"/>
    <property type="evidence" value="ECO:0007669"/>
    <property type="project" value="UniProtKB-KW"/>
</dbReference>
<evidence type="ECO:0000313" key="11">
    <source>
        <dbReference type="Proteomes" id="UP000593594"/>
    </source>
</evidence>
<proteinExistence type="inferred from homology"/>
<evidence type="ECO:0000256" key="2">
    <source>
        <dbReference type="ARBA" id="ARBA00007862"/>
    </source>
</evidence>
<dbReference type="AlphaFoldDB" id="A0A7S8HDN3"/>
<dbReference type="CDD" id="cd03405">
    <property type="entry name" value="SPFH_HflC"/>
    <property type="match status" value="1"/>
</dbReference>
<dbReference type="Proteomes" id="UP000593594">
    <property type="component" value="Chromosome"/>
</dbReference>
<evidence type="ECO:0000313" key="10">
    <source>
        <dbReference type="EMBL" id="QPC44836.1"/>
    </source>
</evidence>
<evidence type="ECO:0000256" key="8">
    <source>
        <dbReference type="SAM" id="MobiDB-lite"/>
    </source>
</evidence>
<keyword evidence="10" id="KW-0378">Hydrolase</keyword>
<keyword evidence="11" id="KW-1185">Reference proteome</keyword>
<dbReference type="Pfam" id="PF01145">
    <property type="entry name" value="Band_7"/>
    <property type="match status" value="1"/>
</dbReference>
<dbReference type="SUPFAM" id="SSF117892">
    <property type="entry name" value="Band 7/SPFH domain"/>
    <property type="match status" value="1"/>
</dbReference>
<comment type="function">
    <text evidence="6">HflC and HflK could regulate a protease.</text>
</comment>
<dbReference type="InterPro" id="IPR001107">
    <property type="entry name" value="Band_7"/>
</dbReference>
<dbReference type="InterPro" id="IPR010200">
    <property type="entry name" value="HflC"/>
</dbReference>
<gene>
    <name evidence="10" type="ORF">HW532_20315</name>
</gene>
<evidence type="ECO:0000256" key="3">
    <source>
        <dbReference type="ARBA" id="ARBA00022692"/>
    </source>
</evidence>
<dbReference type="SMART" id="SM00244">
    <property type="entry name" value="PHB"/>
    <property type="match status" value="1"/>
</dbReference>
<dbReference type="EMBL" id="CP058214">
    <property type="protein sequence ID" value="QPC44836.1"/>
    <property type="molecule type" value="Genomic_DNA"/>
</dbReference>
<dbReference type="PANTHER" id="PTHR42911">
    <property type="entry name" value="MODULATOR OF FTSH PROTEASE HFLC"/>
    <property type="match status" value="1"/>
</dbReference>
<evidence type="ECO:0000259" key="9">
    <source>
        <dbReference type="SMART" id="SM00244"/>
    </source>
</evidence>
<dbReference type="GO" id="GO:0008233">
    <property type="term" value="F:peptidase activity"/>
    <property type="evidence" value="ECO:0007669"/>
    <property type="project" value="UniProtKB-KW"/>
</dbReference>
<keyword evidence="7" id="KW-0175">Coiled coil</keyword>